<evidence type="ECO:0000256" key="5">
    <source>
        <dbReference type="SAM" id="Phobius"/>
    </source>
</evidence>
<evidence type="ECO:0000313" key="6">
    <source>
        <dbReference type="EMBL" id="GLK86813.1"/>
    </source>
</evidence>
<comment type="subcellular location">
    <subcellularLocation>
        <location evidence="1">Membrane</location>
    </subcellularLocation>
</comment>
<keyword evidence="2 5" id="KW-0812">Transmembrane</keyword>
<sequence>MLGWTLVLALLQIFLAAMLRTQETGLDYNAGARDRPGLPEGVLAGRLRRAQANLLETLPLFAAAVLIAHIAGRNGTATFWGVWLYFLSRIAYVPLYGFGVPYLRSLVWLAGVLGLALILIAILRPW</sequence>
<dbReference type="EMBL" id="BSFM01000021">
    <property type="protein sequence ID" value="GLK86813.1"/>
    <property type="molecule type" value="Genomic_DNA"/>
</dbReference>
<feature type="transmembrane region" description="Helical" evidence="5">
    <location>
        <begin position="105"/>
        <end position="123"/>
    </location>
</feature>
<reference evidence="6" key="1">
    <citation type="journal article" date="2014" name="Int. J. Syst. Evol. Microbiol.">
        <title>Complete genome sequence of Corynebacterium casei LMG S-19264T (=DSM 44701T), isolated from a smear-ripened cheese.</title>
        <authorList>
            <consortium name="US DOE Joint Genome Institute (JGI-PGF)"/>
            <person name="Walter F."/>
            <person name="Albersmeier A."/>
            <person name="Kalinowski J."/>
            <person name="Ruckert C."/>
        </authorList>
    </citation>
    <scope>NUCLEOTIDE SEQUENCE</scope>
    <source>
        <strain evidence="6">VKM B-2789</strain>
    </source>
</reference>
<feature type="transmembrane region" description="Helical" evidence="5">
    <location>
        <begin position="79"/>
        <end position="99"/>
    </location>
</feature>
<keyword evidence="4 5" id="KW-0472">Membrane</keyword>
<dbReference type="Gene3D" id="1.20.120.550">
    <property type="entry name" value="Membrane associated eicosanoid/glutathione metabolism-like domain"/>
    <property type="match status" value="1"/>
</dbReference>
<dbReference type="AlphaFoldDB" id="A0A9W6K4F2"/>
<dbReference type="InterPro" id="IPR001129">
    <property type="entry name" value="Membr-assoc_MAPEG"/>
</dbReference>
<evidence type="ECO:0000313" key="7">
    <source>
        <dbReference type="Proteomes" id="UP001143330"/>
    </source>
</evidence>
<evidence type="ECO:0000256" key="4">
    <source>
        <dbReference type="ARBA" id="ARBA00023136"/>
    </source>
</evidence>
<name>A0A9W6K4F2_9HYPH</name>
<keyword evidence="7" id="KW-1185">Reference proteome</keyword>
<evidence type="ECO:0000256" key="3">
    <source>
        <dbReference type="ARBA" id="ARBA00022989"/>
    </source>
</evidence>
<dbReference type="PANTHER" id="PTHR35371:SF1">
    <property type="entry name" value="BLR7753 PROTEIN"/>
    <property type="match status" value="1"/>
</dbReference>
<dbReference type="SUPFAM" id="SSF161084">
    <property type="entry name" value="MAPEG domain-like"/>
    <property type="match status" value="1"/>
</dbReference>
<protein>
    <submittedName>
        <fullName evidence="6">Membrane protein</fullName>
    </submittedName>
</protein>
<organism evidence="6 7">
    <name type="scientific">Ancylobacter defluvii</name>
    <dbReference type="NCBI Taxonomy" id="1282440"/>
    <lineage>
        <taxon>Bacteria</taxon>
        <taxon>Pseudomonadati</taxon>
        <taxon>Pseudomonadota</taxon>
        <taxon>Alphaproteobacteria</taxon>
        <taxon>Hyphomicrobiales</taxon>
        <taxon>Xanthobacteraceae</taxon>
        <taxon>Ancylobacter</taxon>
    </lineage>
</organism>
<dbReference type="RefSeq" id="WP_271180686.1">
    <property type="nucleotide sequence ID" value="NZ_BSFM01000021.1"/>
</dbReference>
<evidence type="ECO:0000256" key="1">
    <source>
        <dbReference type="ARBA" id="ARBA00004370"/>
    </source>
</evidence>
<dbReference type="GO" id="GO:0016020">
    <property type="term" value="C:membrane"/>
    <property type="evidence" value="ECO:0007669"/>
    <property type="project" value="UniProtKB-SubCell"/>
</dbReference>
<comment type="caution">
    <text evidence="6">The sequence shown here is derived from an EMBL/GenBank/DDBJ whole genome shotgun (WGS) entry which is preliminary data.</text>
</comment>
<proteinExistence type="predicted"/>
<evidence type="ECO:0000256" key="2">
    <source>
        <dbReference type="ARBA" id="ARBA00022692"/>
    </source>
</evidence>
<feature type="transmembrane region" description="Helical" evidence="5">
    <location>
        <begin position="54"/>
        <end position="72"/>
    </location>
</feature>
<dbReference type="Proteomes" id="UP001143330">
    <property type="component" value="Unassembled WGS sequence"/>
</dbReference>
<dbReference type="Pfam" id="PF01124">
    <property type="entry name" value="MAPEG"/>
    <property type="match status" value="1"/>
</dbReference>
<keyword evidence="3 5" id="KW-1133">Transmembrane helix</keyword>
<dbReference type="InterPro" id="IPR023352">
    <property type="entry name" value="MAPEG-like_dom_sf"/>
</dbReference>
<dbReference type="PANTHER" id="PTHR35371">
    <property type="entry name" value="INNER MEMBRANE PROTEIN"/>
    <property type="match status" value="1"/>
</dbReference>
<accession>A0A9W6K4F2</accession>
<gene>
    <name evidence="6" type="ORF">GCM10017653_48830</name>
</gene>
<reference evidence="6" key="2">
    <citation type="submission" date="2023-01" db="EMBL/GenBank/DDBJ databases">
        <authorList>
            <person name="Sun Q."/>
            <person name="Evtushenko L."/>
        </authorList>
    </citation>
    <scope>NUCLEOTIDE SEQUENCE</scope>
    <source>
        <strain evidence="6">VKM B-2789</strain>
    </source>
</reference>